<comment type="caution">
    <text evidence="1">The sequence shown here is derived from an EMBL/GenBank/DDBJ whole genome shotgun (WGS) entry which is preliminary data.</text>
</comment>
<dbReference type="EMBL" id="JANIEX010000229">
    <property type="protein sequence ID" value="KAJ3570593.1"/>
    <property type="molecule type" value="Genomic_DNA"/>
</dbReference>
<evidence type="ECO:0000313" key="2">
    <source>
        <dbReference type="Proteomes" id="UP001213000"/>
    </source>
</evidence>
<name>A0AAD5W1D3_9AGAR</name>
<organism evidence="1 2">
    <name type="scientific">Leucocoprinus birnbaumii</name>
    <dbReference type="NCBI Taxonomy" id="56174"/>
    <lineage>
        <taxon>Eukaryota</taxon>
        <taxon>Fungi</taxon>
        <taxon>Dikarya</taxon>
        <taxon>Basidiomycota</taxon>
        <taxon>Agaricomycotina</taxon>
        <taxon>Agaricomycetes</taxon>
        <taxon>Agaricomycetidae</taxon>
        <taxon>Agaricales</taxon>
        <taxon>Agaricineae</taxon>
        <taxon>Agaricaceae</taxon>
        <taxon>Leucocoprinus</taxon>
    </lineage>
</organism>
<sequence length="311" mass="34363">MDETHSRPLLPPDEQLFFNLKDILQTIMEKLDHLALVMAANQDLHPLPEARTAVRSLQMAAGEQCGKIVHIILAGRSYAKLMTEFMDSLSAGLDRDGLLEQVSIFSYRCETVTESCDEAVTGMGLLLEEIPATVRRLSTILGESSNDAGLVFTGENSQLVNDLLQVVSRSPTTIRAVREPFQEARDYYSNTNSFPTGFPSQEEIDVMRKRWNDLSGTLGSIGEDAGQLAGNIALGPDILKAPRLAEIWKTGVAESANNKNSATGSAVRRAIAGASATDDPPTQDEHDDVKTVWWRIWWRRFVSCITFKHSQ</sequence>
<dbReference type="Proteomes" id="UP001213000">
    <property type="component" value="Unassembled WGS sequence"/>
</dbReference>
<protein>
    <submittedName>
        <fullName evidence="1">Uncharacterized protein</fullName>
    </submittedName>
</protein>
<dbReference type="AlphaFoldDB" id="A0AAD5W1D3"/>
<proteinExistence type="predicted"/>
<gene>
    <name evidence="1" type="ORF">NP233_g4303</name>
</gene>
<reference evidence="1" key="1">
    <citation type="submission" date="2022-07" db="EMBL/GenBank/DDBJ databases">
        <title>Genome Sequence of Leucocoprinus birnbaumii.</title>
        <authorList>
            <person name="Buettner E."/>
        </authorList>
    </citation>
    <scope>NUCLEOTIDE SEQUENCE</scope>
    <source>
        <strain evidence="1">VT141</strain>
    </source>
</reference>
<evidence type="ECO:0000313" key="1">
    <source>
        <dbReference type="EMBL" id="KAJ3570593.1"/>
    </source>
</evidence>
<accession>A0AAD5W1D3</accession>
<keyword evidence="2" id="KW-1185">Reference proteome</keyword>